<dbReference type="PRINTS" id="PR00757">
    <property type="entry name" value="AMINEOXDASEF"/>
</dbReference>
<dbReference type="PANTHER" id="PTHR11552">
    <property type="entry name" value="GLUCOSE-METHANOL-CHOLINE GMC OXIDOREDUCTASE"/>
    <property type="match status" value="1"/>
</dbReference>
<dbReference type="SUPFAM" id="SSF51905">
    <property type="entry name" value="FAD/NAD(P)-binding domain"/>
    <property type="match status" value="1"/>
</dbReference>
<comment type="subcellular location">
    <subcellularLocation>
        <location evidence="2">Secreted</location>
    </subcellularLocation>
</comment>
<dbReference type="Proteomes" id="UP001148786">
    <property type="component" value="Unassembled WGS sequence"/>
</dbReference>
<evidence type="ECO:0000256" key="2">
    <source>
        <dbReference type="ARBA" id="ARBA00004613"/>
    </source>
</evidence>
<dbReference type="OrthoDB" id="269227at2759"/>
<accession>A0A9W8MVE8</accession>
<dbReference type="Pfam" id="PF05199">
    <property type="entry name" value="GMC_oxred_C"/>
    <property type="match status" value="1"/>
</dbReference>
<evidence type="ECO:0000256" key="8">
    <source>
        <dbReference type="ARBA" id="ARBA00024699"/>
    </source>
</evidence>
<evidence type="ECO:0000313" key="18">
    <source>
        <dbReference type="EMBL" id="KAJ3505338.1"/>
    </source>
</evidence>
<gene>
    <name evidence="18" type="ORF">NLJ89_g7474</name>
</gene>
<evidence type="ECO:0000256" key="11">
    <source>
        <dbReference type="ARBA" id="ARBA00034029"/>
    </source>
</evidence>
<dbReference type="Pfam" id="PF00732">
    <property type="entry name" value="GMC_oxred_N"/>
    <property type="match status" value="2"/>
</dbReference>
<evidence type="ECO:0000256" key="12">
    <source>
        <dbReference type="ARBA" id="ARBA00034050"/>
    </source>
</evidence>
<keyword evidence="19" id="KW-1185">Reference proteome</keyword>
<keyword evidence="16" id="KW-0560">Oxidoreductase</keyword>
<name>A0A9W8MVE8_9AGAR</name>
<dbReference type="InterPro" id="IPR012132">
    <property type="entry name" value="GMC_OxRdtase"/>
</dbReference>
<evidence type="ECO:0000256" key="13">
    <source>
        <dbReference type="ARBA" id="ARBA00034059"/>
    </source>
</evidence>
<comment type="cofactor">
    <cofactor evidence="1 15 16">
        <name>FAD</name>
        <dbReference type="ChEBI" id="CHEBI:57692"/>
    </cofactor>
</comment>
<comment type="function">
    <text evidence="8">Catalyzes the single-oxidation or sequential double oxidation reaction of carbohydrates primarily at carbon-2 and/or carbon-3 with the concomitant reduction of the flavin. The enzyme exhibits a broad sugar substrate specificity, oxidizing different aldopyranoses to the corresponding C-1, C-2, C-3 or C-1,2, C-2,3 and C-3,4 (di)dehydro sugars with substrate-specific regioselectivity. Accepts only a narrow range of electron acceptors such as substituted benzoquinones and complexed metal ions and reacts extremely slowly with O(2) as acceptor. May play a role in the natural recycling of plant matter by oxidizing all major monosaccharides in lignocellulose and by reducing quinone compounds or reactive radical species generated during lignin depolymerization.</text>
</comment>
<comment type="similarity">
    <text evidence="16">Belongs to the flavin monoamine oxidase family.</text>
</comment>
<keyword evidence="5" id="KW-0964">Secreted</keyword>
<evidence type="ECO:0000313" key="19">
    <source>
        <dbReference type="Proteomes" id="UP001148786"/>
    </source>
</evidence>
<evidence type="ECO:0000256" key="5">
    <source>
        <dbReference type="ARBA" id="ARBA00022525"/>
    </source>
</evidence>
<comment type="caution">
    <text evidence="18">The sequence shown here is derived from an EMBL/GenBank/DDBJ whole genome shotgun (WGS) entry which is preliminary data.</text>
</comment>
<organism evidence="18 19">
    <name type="scientific">Agrocybe chaxingu</name>
    <dbReference type="NCBI Taxonomy" id="84603"/>
    <lineage>
        <taxon>Eukaryota</taxon>
        <taxon>Fungi</taxon>
        <taxon>Dikarya</taxon>
        <taxon>Basidiomycota</taxon>
        <taxon>Agaricomycotina</taxon>
        <taxon>Agaricomycetes</taxon>
        <taxon>Agaricomycetidae</taxon>
        <taxon>Agaricales</taxon>
        <taxon>Agaricineae</taxon>
        <taxon>Strophariaceae</taxon>
        <taxon>Agrocybe</taxon>
    </lineage>
</organism>
<evidence type="ECO:0000256" key="9">
    <source>
        <dbReference type="ARBA" id="ARBA00033986"/>
    </source>
</evidence>
<dbReference type="GO" id="GO:0005576">
    <property type="term" value="C:extracellular region"/>
    <property type="evidence" value="ECO:0007669"/>
    <property type="project" value="UniProtKB-SubCell"/>
</dbReference>
<evidence type="ECO:0000256" key="1">
    <source>
        <dbReference type="ARBA" id="ARBA00001974"/>
    </source>
</evidence>
<comment type="catalytic activity">
    <reaction evidence="12">
        <text>a pyranoside + acceptor = a pyranosid-3-ulose + reduced acceptor.</text>
        <dbReference type="EC" id="1.1.99.29"/>
    </reaction>
</comment>
<dbReference type="Gene3D" id="3.50.50.60">
    <property type="entry name" value="FAD/NAD(P)-binding domain"/>
    <property type="match status" value="2"/>
</dbReference>
<evidence type="ECO:0000256" key="3">
    <source>
        <dbReference type="ARBA" id="ARBA00010790"/>
    </source>
</evidence>
<proteinExistence type="inferred from homology"/>
<feature type="domain" description="Glucose-methanol-choline oxidoreductase N-terminal" evidence="17">
    <location>
        <begin position="327"/>
        <end position="341"/>
    </location>
</feature>
<dbReference type="GO" id="GO:0050660">
    <property type="term" value="F:flavin adenine dinucleotide binding"/>
    <property type="evidence" value="ECO:0007669"/>
    <property type="project" value="InterPro"/>
</dbReference>
<evidence type="ECO:0000256" key="7">
    <source>
        <dbReference type="ARBA" id="ARBA00022827"/>
    </source>
</evidence>
<dbReference type="PANTHER" id="PTHR11552:SF147">
    <property type="entry name" value="CHOLINE DEHYDROGENASE, MITOCHONDRIAL"/>
    <property type="match status" value="1"/>
</dbReference>
<dbReference type="EC" id="1.4.3.-" evidence="16"/>
<comment type="catalytic activity">
    <reaction evidence="13">
        <text>a pyranoside + acceptor = a pyranosid-3,4-diulose + reduced acceptor.</text>
        <dbReference type="EC" id="1.1.99.29"/>
    </reaction>
</comment>
<comment type="similarity">
    <text evidence="3">Belongs to the GMC oxidoreductase family.</text>
</comment>
<comment type="subunit">
    <text evidence="4">Monomer.</text>
</comment>
<sequence length="646" mass="70120">MSGFPDAAISSLTKGLNAVVEKLNAGGANGLAAALKPTTRTLLSSAVLLVFLRLYLKKRQKKSKYVTNLSKVGKQVQAGQVSAQALPEYDVIIVGGGTSGCALAARLSEDPNIRVLLLESGGSGRVLPDSRTPASYTRLYAKPEHVHNYFTEPQTSADGKKKFWPRARMLGGCSSINAQMAQYGAPGDFDEWAAISGDDSWSWKIFAQYFRKFENYQPHPGYPLVDKSVKGTQGPVHVGYYNSVSGWCNYFIESCVAAGIPFTHDFNGPQGTNGAGRIIATNATGTRVIIDETPGEQRRAVGVEFANTENGPRFQARAKKDVIISAGAVQSPHILLLSGIGPADHLKSKCVKVVEDLPGVGANLVDHPIVDMYFKQSGVVADFSFLRPGSIGGILKLFGALGQYYLLGRGGPLAMNWGESAAFIRTDDPALFPPSEFPEKLIDSTSAKDSPDIEYFCTSTAYKDHGRIFFEGIHTFAIHAYLLRPTSRGQIRLNSSNPFAHPSVNPKTFHLLAISTTHEDVAKLVRSVRLGLRITQQEPVRSHLDQTCTRPDLDHQLHLKSDKEIEALVRERVETVYHPTSTCRMAPLEQGGVVDNKLRVYGVQGLRVCDASVFPSIISGHTAGACFAVAEKLADDIKAEYAAARR</sequence>
<comment type="catalytic activity">
    <reaction evidence="11">
        <text>pyranose + acceptor = pyranos-3-ulose + reduced acceptor.</text>
        <dbReference type="EC" id="1.1.99.29"/>
    </reaction>
</comment>
<feature type="binding site" evidence="15">
    <location>
        <begin position="98"/>
        <end position="99"/>
    </location>
    <ligand>
        <name>FAD</name>
        <dbReference type="ChEBI" id="CHEBI:57692"/>
    </ligand>
</feature>
<dbReference type="EMBL" id="JANKHO010000895">
    <property type="protein sequence ID" value="KAJ3505338.1"/>
    <property type="molecule type" value="Genomic_DNA"/>
</dbReference>
<feature type="active site" description="Proton donor" evidence="14">
    <location>
        <position position="578"/>
    </location>
</feature>
<dbReference type="AlphaFoldDB" id="A0A9W8MVE8"/>
<comment type="catalytic activity">
    <reaction evidence="9">
        <text>pyranose + acceptor = pyranos-2-ulose + reduced acceptor.</text>
        <dbReference type="EC" id="1.1.99.29"/>
    </reaction>
</comment>
<keyword evidence="7 15" id="KW-0274">FAD</keyword>
<evidence type="ECO:0000256" key="16">
    <source>
        <dbReference type="RuleBase" id="RU362067"/>
    </source>
</evidence>
<dbReference type="InterPro" id="IPR000172">
    <property type="entry name" value="GMC_OxRdtase_N"/>
</dbReference>
<dbReference type="InterPro" id="IPR036188">
    <property type="entry name" value="FAD/NAD-bd_sf"/>
</dbReference>
<evidence type="ECO:0000256" key="4">
    <source>
        <dbReference type="ARBA" id="ARBA00011245"/>
    </source>
</evidence>
<dbReference type="InterPro" id="IPR007867">
    <property type="entry name" value="GMC_OxRtase_C"/>
</dbReference>
<keyword evidence="6 16" id="KW-0285">Flavoprotein</keyword>
<dbReference type="PROSITE" id="PS00624">
    <property type="entry name" value="GMC_OXRED_2"/>
    <property type="match status" value="1"/>
</dbReference>
<dbReference type="InterPro" id="IPR001613">
    <property type="entry name" value="Flavin_amine_oxidase"/>
</dbReference>
<comment type="catalytic activity">
    <reaction evidence="10">
        <text>pyranose + acceptor = pyranos-2,3-diulose + reduced acceptor.</text>
        <dbReference type="EC" id="1.1.99.29"/>
    </reaction>
</comment>
<evidence type="ECO:0000259" key="17">
    <source>
        <dbReference type="PROSITE" id="PS00624"/>
    </source>
</evidence>
<dbReference type="Gene3D" id="3.30.560.10">
    <property type="entry name" value="Glucose Oxidase, domain 3"/>
    <property type="match status" value="2"/>
</dbReference>
<dbReference type="GO" id="GO:0033718">
    <property type="term" value="F:pyranose dehydrogenase (acceptor) activity"/>
    <property type="evidence" value="ECO:0007669"/>
    <property type="project" value="UniProtKB-EC"/>
</dbReference>
<dbReference type="SUPFAM" id="SSF54373">
    <property type="entry name" value="FAD-linked reductases, C-terminal domain"/>
    <property type="match status" value="1"/>
</dbReference>
<feature type="active site" description="Proton acceptor" evidence="14">
    <location>
        <position position="621"/>
    </location>
</feature>
<evidence type="ECO:0000256" key="15">
    <source>
        <dbReference type="PIRSR" id="PIRSR000137-2"/>
    </source>
</evidence>
<reference evidence="18" key="1">
    <citation type="submission" date="2022-07" db="EMBL/GenBank/DDBJ databases">
        <title>Genome Sequence of Agrocybe chaxingu.</title>
        <authorList>
            <person name="Buettner E."/>
        </authorList>
    </citation>
    <scope>NUCLEOTIDE SEQUENCE</scope>
    <source>
        <strain evidence="18">MP-N11</strain>
    </source>
</reference>
<evidence type="ECO:0000256" key="6">
    <source>
        <dbReference type="ARBA" id="ARBA00022630"/>
    </source>
</evidence>
<dbReference type="PIRSF" id="PIRSF000137">
    <property type="entry name" value="Alcohol_oxidase"/>
    <property type="match status" value="1"/>
</dbReference>
<evidence type="ECO:0000256" key="14">
    <source>
        <dbReference type="PIRSR" id="PIRSR000137-1"/>
    </source>
</evidence>
<protein>
    <recommendedName>
        <fullName evidence="16">Amine oxidase</fullName>
        <ecNumber evidence="16">1.4.3.-</ecNumber>
    </recommendedName>
</protein>
<evidence type="ECO:0000256" key="10">
    <source>
        <dbReference type="ARBA" id="ARBA00034010"/>
    </source>
</evidence>